<dbReference type="EMBL" id="JAHLQT010010178">
    <property type="protein sequence ID" value="KAG7173153.1"/>
    <property type="molecule type" value="Genomic_DNA"/>
</dbReference>
<sequence>MSSHTSSILSNDKHYSRKLSRSGLSLCLQIRLFVSPLLPTKVLNLRIKRAQKHKDPRPSDTLHCFT</sequence>
<accession>A0A8J5N5G9</accession>
<protein>
    <submittedName>
        <fullName evidence="1">Uncharacterized protein</fullName>
    </submittedName>
</protein>
<comment type="caution">
    <text evidence="1">The sequence shown here is derived from an EMBL/GenBank/DDBJ whole genome shotgun (WGS) entry which is preliminary data.</text>
</comment>
<reference evidence="1" key="1">
    <citation type="journal article" date="2021" name="Sci. Adv.">
        <title>The American lobster genome reveals insights on longevity, neural, and immune adaptations.</title>
        <authorList>
            <person name="Polinski J.M."/>
            <person name="Zimin A.V."/>
            <person name="Clark K.F."/>
            <person name="Kohn A.B."/>
            <person name="Sadowski N."/>
            <person name="Timp W."/>
            <person name="Ptitsyn A."/>
            <person name="Khanna P."/>
            <person name="Romanova D.Y."/>
            <person name="Williams P."/>
            <person name="Greenwood S.J."/>
            <person name="Moroz L.L."/>
            <person name="Walt D.R."/>
            <person name="Bodnar A.G."/>
        </authorList>
    </citation>
    <scope>NUCLEOTIDE SEQUENCE</scope>
    <source>
        <strain evidence="1">GMGI-L3</strain>
    </source>
</reference>
<evidence type="ECO:0000313" key="1">
    <source>
        <dbReference type="EMBL" id="KAG7173153.1"/>
    </source>
</evidence>
<name>A0A8J5N5G9_HOMAM</name>
<keyword evidence="2" id="KW-1185">Reference proteome</keyword>
<gene>
    <name evidence="1" type="ORF">Hamer_G008685</name>
</gene>
<dbReference type="Proteomes" id="UP000747542">
    <property type="component" value="Unassembled WGS sequence"/>
</dbReference>
<organism evidence="1 2">
    <name type="scientific">Homarus americanus</name>
    <name type="common">American lobster</name>
    <dbReference type="NCBI Taxonomy" id="6706"/>
    <lineage>
        <taxon>Eukaryota</taxon>
        <taxon>Metazoa</taxon>
        <taxon>Ecdysozoa</taxon>
        <taxon>Arthropoda</taxon>
        <taxon>Crustacea</taxon>
        <taxon>Multicrustacea</taxon>
        <taxon>Malacostraca</taxon>
        <taxon>Eumalacostraca</taxon>
        <taxon>Eucarida</taxon>
        <taxon>Decapoda</taxon>
        <taxon>Pleocyemata</taxon>
        <taxon>Astacidea</taxon>
        <taxon>Nephropoidea</taxon>
        <taxon>Nephropidae</taxon>
        <taxon>Homarus</taxon>
    </lineage>
</organism>
<evidence type="ECO:0000313" key="2">
    <source>
        <dbReference type="Proteomes" id="UP000747542"/>
    </source>
</evidence>
<proteinExistence type="predicted"/>
<dbReference type="AlphaFoldDB" id="A0A8J5N5G9"/>